<gene>
    <name evidence="2" type="ORF">SAMN04488036_102145</name>
</gene>
<dbReference type="STRING" id="1280847.SAMN04488036_102145"/>
<dbReference type="EMBL" id="FOSZ01000002">
    <property type="protein sequence ID" value="SFK77851.1"/>
    <property type="molecule type" value="Genomic_DNA"/>
</dbReference>
<feature type="transmembrane region" description="Helical" evidence="1">
    <location>
        <begin position="183"/>
        <end position="209"/>
    </location>
</feature>
<keyword evidence="1" id="KW-0472">Membrane</keyword>
<evidence type="ECO:0000313" key="3">
    <source>
        <dbReference type="Proteomes" id="UP000198851"/>
    </source>
</evidence>
<feature type="transmembrane region" description="Helical" evidence="1">
    <location>
        <begin position="29"/>
        <end position="50"/>
    </location>
</feature>
<sequence length="680" mass="72697">MEFFADIGTSMSRFIFWGSSFLTKEQAPGLVSIGILIWLLLSVLVVGISAHRKLTSLRWLEGQVRAAKDEFDFATQVNKISQEVKKVRARTGYTHITAAWDEFRETMIEDKSAGQPVLRNSVRPSSFFNLEDLHFGPGFSRYMPGLFVTVGLFLTFLGLISALQQITGLSDASPEEMRASLDGLLGAASAKFIMSLTGLLASIIFTIVLRSLTGRVERRIHTLCAELESRLSFISLEGVAMEQLEIARGQKDSFLEIGTTLVAELGSSLKKEIPESISSSISTAMAPLLDKVGEAGADGVGQMVTDLSSRFSDDVGRALSDASAQLSAAGDKIASLSDRMDRSSGQMGEEMETSVAKLARAAEDLSAGLASAAQTTDGTLNAGAEKLLGIMNETLEGIRRNTAEGADALKEAAADMRASAGTFREELDAAAASGSDAVRSRMETAGVEVEGAISEAGRGMVDLVTRSGHDLLSASGEFRESIQADLLEPITLVVGQLDEMADRLKDGSVQIATAAGHIKSGGDATRSAAETLTTASRDLQVAAGPVRSSVERIETATTGLAKSTANAAETVTRSSRETAENAARVLDAAKAALSAEQKLIETSLTKLGEGLDHMERQREQIDDMDDKLGAAFNQFASHVRTSLDTFAEHVRKMNGELAPALDTMREIVDQAEKFRPEQRR</sequence>
<organism evidence="2 3">
    <name type="scientific">Shimia haliotis</name>
    <dbReference type="NCBI Taxonomy" id="1280847"/>
    <lineage>
        <taxon>Bacteria</taxon>
        <taxon>Pseudomonadati</taxon>
        <taxon>Pseudomonadota</taxon>
        <taxon>Alphaproteobacteria</taxon>
        <taxon>Rhodobacterales</taxon>
        <taxon>Roseobacteraceae</taxon>
    </lineage>
</organism>
<proteinExistence type="predicted"/>
<accession>A0A1I4CCV6</accession>
<keyword evidence="3" id="KW-1185">Reference proteome</keyword>
<feature type="transmembrane region" description="Helical" evidence="1">
    <location>
        <begin position="142"/>
        <end position="163"/>
    </location>
</feature>
<evidence type="ECO:0000313" key="2">
    <source>
        <dbReference type="EMBL" id="SFK77851.1"/>
    </source>
</evidence>
<reference evidence="3" key="1">
    <citation type="submission" date="2016-10" db="EMBL/GenBank/DDBJ databases">
        <authorList>
            <person name="Varghese N."/>
            <person name="Submissions S."/>
        </authorList>
    </citation>
    <scope>NUCLEOTIDE SEQUENCE [LARGE SCALE GENOMIC DNA]</scope>
    <source>
        <strain evidence="3">DSM 28453</strain>
    </source>
</reference>
<keyword evidence="1" id="KW-0812">Transmembrane</keyword>
<evidence type="ECO:0000256" key="1">
    <source>
        <dbReference type="SAM" id="Phobius"/>
    </source>
</evidence>
<dbReference type="NCBIfam" id="NF033914">
    <property type="entry name" value="antiphage_ZorA_1"/>
    <property type="match status" value="1"/>
</dbReference>
<dbReference type="Proteomes" id="UP000198851">
    <property type="component" value="Unassembled WGS sequence"/>
</dbReference>
<name>A0A1I4CCV6_9RHOB</name>
<keyword evidence="1" id="KW-1133">Transmembrane helix</keyword>
<dbReference type="AlphaFoldDB" id="A0A1I4CCV6"/>
<protein>
    <submittedName>
        <fullName evidence="2">Biopolymer transport protein ExbB/TolQ</fullName>
    </submittedName>
</protein>
<dbReference type="Gene3D" id="1.20.120.20">
    <property type="entry name" value="Apolipoprotein"/>
    <property type="match status" value="1"/>
</dbReference>